<feature type="transmembrane region" description="Helical" evidence="1">
    <location>
        <begin position="114"/>
        <end position="138"/>
    </location>
</feature>
<feature type="transmembrane region" description="Helical" evidence="1">
    <location>
        <begin position="70"/>
        <end position="94"/>
    </location>
</feature>
<evidence type="ECO:0000313" key="3">
    <source>
        <dbReference type="Proteomes" id="UP000712281"/>
    </source>
</evidence>
<protein>
    <submittedName>
        <fullName evidence="2">Uncharacterized protein</fullName>
    </submittedName>
</protein>
<comment type="caution">
    <text evidence="2">The sequence shown here is derived from an EMBL/GenBank/DDBJ whole genome shotgun (WGS) entry which is preliminary data.</text>
</comment>
<gene>
    <name evidence="2" type="ORF">F2Q68_00026587</name>
</gene>
<organism evidence="2 3">
    <name type="scientific">Brassica cretica</name>
    <name type="common">Mustard</name>
    <dbReference type="NCBI Taxonomy" id="69181"/>
    <lineage>
        <taxon>Eukaryota</taxon>
        <taxon>Viridiplantae</taxon>
        <taxon>Streptophyta</taxon>
        <taxon>Embryophyta</taxon>
        <taxon>Tracheophyta</taxon>
        <taxon>Spermatophyta</taxon>
        <taxon>Magnoliopsida</taxon>
        <taxon>eudicotyledons</taxon>
        <taxon>Gunneridae</taxon>
        <taxon>Pentapetalae</taxon>
        <taxon>rosids</taxon>
        <taxon>malvids</taxon>
        <taxon>Brassicales</taxon>
        <taxon>Brassicaceae</taxon>
        <taxon>Brassiceae</taxon>
        <taxon>Brassica</taxon>
    </lineage>
</organism>
<dbReference type="AlphaFoldDB" id="A0A8S9IBA9"/>
<evidence type="ECO:0000256" key="1">
    <source>
        <dbReference type="SAM" id="Phobius"/>
    </source>
</evidence>
<keyword evidence="1" id="KW-1133">Transmembrane helix</keyword>
<accession>A0A8S9IBA9</accession>
<keyword evidence="1" id="KW-0812">Transmembrane</keyword>
<name>A0A8S9IBA9_BRACR</name>
<keyword evidence="1" id="KW-0472">Membrane</keyword>
<proteinExistence type="predicted"/>
<evidence type="ECO:0000313" key="2">
    <source>
        <dbReference type="EMBL" id="KAF2567049.1"/>
    </source>
</evidence>
<dbReference type="EMBL" id="QGKW02001911">
    <property type="protein sequence ID" value="KAF2567049.1"/>
    <property type="molecule type" value="Genomic_DNA"/>
</dbReference>
<reference evidence="2" key="1">
    <citation type="submission" date="2019-12" db="EMBL/GenBank/DDBJ databases">
        <title>Genome sequencing and annotation of Brassica cretica.</title>
        <authorList>
            <person name="Studholme D.J."/>
            <person name="Sarris P.F."/>
        </authorList>
    </citation>
    <scope>NUCLEOTIDE SEQUENCE</scope>
    <source>
        <strain evidence="2">PFS-001/15</strain>
        <tissue evidence="2">Leaf</tissue>
    </source>
</reference>
<dbReference type="Proteomes" id="UP000712281">
    <property type="component" value="Unassembled WGS sequence"/>
</dbReference>
<sequence>MSEAFASVDDVESSLFEVGILRGRIPVRLWRAIGLEDEIFYAGYFGSSLASSFVANLAPRTLQVPSLSAFAASNIGLFFGQLLLFDPVEVFLLFRHWFIERGAFPSRSAFGSSWIFVSVLLSIIGDVAGIQVDMLDFIGLRVLSRRWRTL</sequence>